<protein>
    <recommendedName>
        <fullName evidence="2">Chemotaxis protein CheW</fullName>
    </recommendedName>
</protein>
<dbReference type="GO" id="GO:0006935">
    <property type="term" value="P:chemotaxis"/>
    <property type="evidence" value="ECO:0007669"/>
    <property type="project" value="UniProtKB-KW"/>
</dbReference>
<dbReference type="InterPro" id="IPR002545">
    <property type="entry name" value="CheW-lke_dom"/>
</dbReference>
<dbReference type="SUPFAM" id="SSF50341">
    <property type="entry name" value="CheW-like"/>
    <property type="match status" value="1"/>
</dbReference>
<dbReference type="GO" id="GO:0005829">
    <property type="term" value="C:cytosol"/>
    <property type="evidence" value="ECO:0007669"/>
    <property type="project" value="TreeGrafter"/>
</dbReference>
<dbReference type="InterPro" id="IPR039315">
    <property type="entry name" value="CheW"/>
</dbReference>
<dbReference type="InterPro" id="IPR036061">
    <property type="entry name" value="CheW-like_dom_sf"/>
</dbReference>
<reference evidence="6" key="1">
    <citation type="submission" date="2006-10" db="EMBL/GenBank/DDBJ databases">
        <title>Complete sequence of Solibacter usitatus Ellin6076.</title>
        <authorList>
            <consortium name="US DOE Joint Genome Institute"/>
            <person name="Copeland A."/>
            <person name="Lucas S."/>
            <person name="Lapidus A."/>
            <person name="Barry K."/>
            <person name="Detter J.C."/>
            <person name="Glavina del Rio T."/>
            <person name="Hammon N."/>
            <person name="Israni S."/>
            <person name="Dalin E."/>
            <person name="Tice H."/>
            <person name="Pitluck S."/>
            <person name="Thompson L.S."/>
            <person name="Brettin T."/>
            <person name="Bruce D."/>
            <person name="Han C."/>
            <person name="Tapia R."/>
            <person name="Gilna P."/>
            <person name="Schmutz J."/>
            <person name="Larimer F."/>
            <person name="Land M."/>
            <person name="Hauser L."/>
            <person name="Kyrpides N."/>
            <person name="Mikhailova N."/>
            <person name="Janssen P.H."/>
            <person name="Kuske C.R."/>
            <person name="Richardson P."/>
        </authorList>
    </citation>
    <scope>NUCLEOTIDE SEQUENCE</scope>
    <source>
        <strain evidence="6">Ellin6076</strain>
    </source>
</reference>
<gene>
    <name evidence="6" type="ordered locus">Acid_5368</name>
</gene>
<dbReference type="Pfam" id="PF01584">
    <property type="entry name" value="CheW"/>
    <property type="match status" value="1"/>
</dbReference>
<evidence type="ECO:0000256" key="4">
    <source>
        <dbReference type="ARBA" id="ARBA00022500"/>
    </source>
</evidence>
<dbReference type="FunFam" id="2.40.50.180:FF:000002">
    <property type="entry name" value="Chemotaxis protein CheW"/>
    <property type="match status" value="1"/>
</dbReference>
<evidence type="ECO:0000256" key="2">
    <source>
        <dbReference type="ARBA" id="ARBA00021483"/>
    </source>
</evidence>
<dbReference type="Gene3D" id="2.30.30.40">
    <property type="entry name" value="SH3 Domains"/>
    <property type="match status" value="1"/>
</dbReference>
<name>Q01VJ8_SOLUE</name>
<organism evidence="6">
    <name type="scientific">Solibacter usitatus (strain Ellin6076)</name>
    <dbReference type="NCBI Taxonomy" id="234267"/>
    <lineage>
        <taxon>Bacteria</taxon>
        <taxon>Pseudomonadati</taxon>
        <taxon>Acidobacteriota</taxon>
        <taxon>Terriglobia</taxon>
        <taxon>Bryobacterales</taxon>
        <taxon>Solibacteraceae</taxon>
        <taxon>Candidatus Solibacter</taxon>
    </lineage>
</organism>
<dbReference type="GO" id="GO:0007165">
    <property type="term" value="P:signal transduction"/>
    <property type="evidence" value="ECO:0007669"/>
    <property type="project" value="InterPro"/>
</dbReference>
<dbReference type="SMART" id="SM00260">
    <property type="entry name" value="CheW"/>
    <property type="match status" value="1"/>
</dbReference>
<dbReference type="PANTHER" id="PTHR22617:SF23">
    <property type="entry name" value="CHEMOTAXIS PROTEIN CHEW"/>
    <property type="match status" value="1"/>
</dbReference>
<proteinExistence type="predicted"/>
<evidence type="ECO:0000313" key="6">
    <source>
        <dbReference type="EMBL" id="ABJ86317.1"/>
    </source>
</evidence>
<dbReference type="Gene3D" id="2.40.50.180">
    <property type="entry name" value="CheA-289, Domain 4"/>
    <property type="match status" value="1"/>
</dbReference>
<keyword evidence="4" id="KW-0145">Chemotaxis</keyword>
<dbReference type="eggNOG" id="COG0835">
    <property type="taxonomic scope" value="Bacteria"/>
</dbReference>
<dbReference type="HOGENOM" id="CLU_048995_1_1_0"/>
<dbReference type="PANTHER" id="PTHR22617">
    <property type="entry name" value="CHEMOTAXIS SENSOR HISTIDINE KINASE-RELATED"/>
    <property type="match status" value="1"/>
</dbReference>
<dbReference type="PROSITE" id="PS50851">
    <property type="entry name" value="CHEW"/>
    <property type="match status" value="1"/>
</dbReference>
<dbReference type="FunCoup" id="Q01VJ8">
    <property type="interactions" value="240"/>
</dbReference>
<dbReference type="InParanoid" id="Q01VJ8"/>
<comment type="subcellular location">
    <subcellularLocation>
        <location evidence="1">Cytoplasm</location>
    </subcellularLocation>
</comment>
<dbReference type="EMBL" id="CP000473">
    <property type="protein sequence ID" value="ABJ86317.1"/>
    <property type="molecule type" value="Genomic_DNA"/>
</dbReference>
<keyword evidence="3" id="KW-0963">Cytoplasm</keyword>
<dbReference type="AlphaFoldDB" id="Q01VJ8"/>
<dbReference type="CDD" id="cd00732">
    <property type="entry name" value="CheW"/>
    <property type="match status" value="1"/>
</dbReference>
<feature type="domain" description="CheW-like" evidence="5">
    <location>
        <begin position="21"/>
        <end position="165"/>
    </location>
</feature>
<dbReference type="KEGG" id="sus:Acid_5368"/>
<evidence type="ECO:0000256" key="1">
    <source>
        <dbReference type="ARBA" id="ARBA00004496"/>
    </source>
</evidence>
<accession>Q01VJ8</accession>
<sequence length="173" mass="18751">MSVTMTMTANDNAAAQADTRAGKYLTFQLANEEFGIRVLKVREIMGIQEITAVPQTPAHIKGVINLRGKVVPVIDLRLKFGVAAAEYTQRTCIIVTQVQGENGPVMMGIVVDGVSEVLNLTGAEIEDTPDFGEEISGSYLLGMAKVKGKVKILLDIDRVLSTQDMHNLHAILK</sequence>
<evidence type="ECO:0000256" key="3">
    <source>
        <dbReference type="ARBA" id="ARBA00022490"/>
    </source>
</evidence>
<dbReference type="STRING" id="234267.Acid_5368"/>
<evidence type="ECO:0000259" key="5">
    <source>
        <dbReference type="PROSITE" id="PS50851"/>
    </source>
</evidence>